<dbReference type="RefSeq" id="WP_246298014.1">
    <property type="nucleotide sequence ID" value="NZ_BAAAPX010000001.1"/>
</dbReference>
<gene>
    <name evidence="1" type="ORF">BJ963_001704</name>
</gene>
<organism evidence="1 2">
    <name type="scientific">Leifsonia soli</name>
    <dbReference type="NCBI Taxonomy" id="582665"/>
    <lineage>
        <taxon>Bacteria</taxon>
        <taxon>Bacillati</taxon>
        <taxon>Actinomycetota</taxon>
        <taxon>Actinomycetes</taxon>
        <taxon>Micrococcales</taxon>
        <taxon>Microbacteriaceae</taxon>
        <taxon>Leifsonia</taxon>
    </lineage>
</organism>
<dbReference type="Pfam" id="PF13419">
    <property type="entry name" value="HAD_2"/>
    <property type="match status" value="1"/>
</dbReference>
<dbReference type="SUPFAM" id="SSF56784">
    <property type="entry name" value="HAD-like"/>
    <property type="match status" value="1"/>
</dbReference>
<name>A0A852SZR9_9MICO</name>
<dbReference type="InterPro" id="IPR041492">
    <property type="entry name" value="HAD_2"/>
</dbReference>
<sequence>MPDATRRTGVAELYWRGIGEAVGASDDLLAQMQSDFWDEYCGVANEELLEYLRGLRETVGLAILSNSGDGAREEEERRFGFSDLFDPICYSHEIGVTKPDRDAFRIALTHMDASPNDVLFIDNVGENTDAAAELGVRAHLHVDTKTTIRAIELFLDESDVDYLR</sequence>
<proteinExistence type="predicted"/>
<dbReference type="Proteomes" id="UP000589620">
    <property type="component" value="Unassembled WGS sequence"/>
</dbReference>
<dbReference type="AlphaFoldDB" id="A0A852SZR9"/>
<dbReference type="PRINTS" id="PR00413">
    <property type="entry name" value="HADHALOGNASE"/>
</dbReference>
<evidence type="ECO:0000313" key="2">
    <source>
        <dbReference type="Proteomes" id="UP000589620"/>
    </source>
</evidence>
<dbReference type="EMBL" id="JACCBJ010000001">
    <property type="protein sequence ID" value="NYD74185.1"/>
    <property type="molecule type" value="Genomic_DNA"/>
</dbReference>
<dbReference type="Gene3D" id="3.40.50.1000">
    <property type="entry name" value="HAD superfamily/HAD-like"/>
    <property type="match status" value="1"/>
</dbReference>
<keyword evidence="2" id="KW-1185">Reference proteome</keyword>
<comment type="caution">
    <text evidence="1">The sequence shown here is derived from an EMBL/GenBank/DDBJ whole genome shotgun (WGS) entry which is preliminary data.</text>
</comment>
<dbReference type="NCBIfam" id="TIGR01509">
    <property type="entry name" value="HAD-SF-IA-v3"/>
    <property type="match status" value="1"/>
</dbReference>
<dbReference type="InterPro" id="IPR023214">
    <property type="entry name" value="HAD_sf"/>
</dbReference>
<protein>
    <submittedName>
        <fullName evidence="1">Putative hydrolase of the HAD superfamily</fullName>
    </submittedName>
</protein>
<evidence type="ECO:0000313" key="1">
    <source>
        <dbReference type="EMBL" id="NYD74185.1"/>
    </source>
</evidence>
<dbReference type="PANTHER" id="PTHR43611:SF3">
    <property type="entry name" value="FLAVIN MONONUCLEOTIDE HYDROLASE 1, CHLOROPLATIC"/>
    <property type="match status" value="1"/>
</dbReference>
<dbReference type="InterPro" id="IPR006439">
    <property type="entry name" value="HAD-SF_hydro_IA"/>
</dbReference>
<dbReference type="InterPro" id="IPR036412">
    <property type="entry name" value="HAD-like_sf"/>
</dbReference>
<keyword evidence="1" id="KW-0378">Hydrolase</keyword>
<dbReference type="PANTHER" id="PTHR43611">
    <property type="entry name" value="ALPHA-D-GLUCOSE 1-PHOSPHATE PHOSPHATASE"/>
    <property type="match status" value="1"/>
</dbReference>
<dbReference type="GO" id="GO:0016787">
    <property type="term" value="F:hydrolase activity"/>
    <property type="evidence" value="ECO:0007669"/>
    <property type="project" value="UniProtKB-KW"/>
</dbReference>
<accession>A0A852SZR9</accession>
<reference evidence="1 2" key="1">
    <citation type="submission" date="2020-07" db="EMBL/GenBank/DDBJ databases">
        <title>Sequencing the genomes of 1000 actinobacteria strains.</title>
        <authorList>
            <person name="Klenk H.-P."/>
        </authorList>
    </citation>
    <scope>NUCLEOTIDE SEQUENCE [LARGE SCALE GENOMIC DNA]</scope>
    <source>
        <strain evidence="1 2">DSM 23871</strain>
    </source>
</reference>